<name>A0A6C0IDG2_9ZZZZ</name>
<proteinExistence type="predicted"/>
<evidence type="ECO:0000313" key="1">
    <source>
        <dbReference type="EMBL" id="QHT90475.1"/>
    </source>
</evidence>
<organism evidence="1">
    <name type="scientific">viral metagenome</name>
    <dbReference type="NCBI Taxonomy" id="1070528"/>
    <lineage>
        <taxon>unclassified sequences</taxon>
        <taxon>metagenomes</taxon>
        <taxon>organismal metagenomes</taxon>
    </lineage>
</organism>
<accession>A0A6C0IDG2</accession>
<dbReference type="EMBL" id="MN740154">
    <property type="protein sequence ID" value="QHT90475.1"/>
    <property type="molecule type" value="Genomic_DNA"/>
</dbReference>
<sequence>MRFIELFTNFPKYSIMISWKIMVSTIKNW</sequence>
<protein>
    <submittedName>
        <fullName evidence="1">Uncharacterized protein</fullName>
    </submittedName>
</protein>
<reference evidence="1" key="1">
    <citation type="journal article" date="2020" name="Nature">
        <title>Giant virus diversity and host interactions through global metagenomics.</title>
        <authorList>
            <person name="Schulz F."/>
            <person name="Roux S."/>
            <person name="Paez-Espino D."/>
            <person name="Jungbluth S."/>
            <person name="Walsh D.A."/>
            <person name="Denef V.J."/>
            <person name="McMahon K.D."/>
            <person name="Konstantinidis K.T."/>
            <person name="Eloe-Fadrosh E.A."/>
            <person name="Kyrpides N.C."/>
            <person name="Woyke T."/>
        </authorList>
    </citation>
    <scope>NUCLEOTIDE SEQUENCE</scope>
    <source>
        <strain evidence="1">GVMAG-M-3300023184-68</strain>
    </source>
</reference>
<dbReference type="AlphaFoldDB" id="A0A6C0IDG2"/>